<keyword evidence="5 10" id="KW-1133">Transmembrane helix</keyword>
<dbReference type="Gene3D" id="1.20.1070.10">
    <property type="entry name" value="Rhodopsin 7-helix transmembrane proteins"/>
    <property type="match status" value="1"/>
</dbReference>
<evidence type="ECO:0000256" key="6">
    <source>
        <dbReference type="ARBA" id="ARBA00023040"/>
    </source>
</evidence>
<feature type="transmembrane region" description="Helical" evidence="10">
    <location>
        <begin position="66"/>
        <end position="89"/>
    </location>
</feature>
<accession>A0AAV7XTW5</accession>
<dbReference type="PRINTS" id="PR00237">
    <property type="entry name" value="GPCRRHODOPSN"/>
</dbReference>
<dbReference type="EMBL" id="JAPTSV010000003">
    <property type="protein sequence ID" value="KAJ1529634.1"/>
    <property type="molecule type" value="Genomic_DNA"/>
</dbReference>
<keyword evidence="4 10" id="KW-0812">Transmembrane</keyword>
<organism evidence="12 13">
    <name type="scientific">Megalurothrips usitatus</name>
    <name type="common">bean blossom thrips</name>
    <dbReference type="NCBI Taxonomy" id="439358"/>
    <lineage>
        <taxon>Eukaryota</taxon>
        <taxon>Metazoa</taxon>
        <taxon>Ecdysozoa</taxon>
        <taxon>Arthropoda</taxon>
        <taxon>Hexapoda</taxon>
        <taxon>Insecta</taxon>
        <taxon>Pterygota</taxon>
        <taxon>Neoptera</taxon>
        <taxon>Paraneoptera</taxon>
        <taxon>Thysanoptera</taxon>
        <taxon>Terebrantia</taxon>
        <taxon>Thripoidea</taxon>
        <taxon>Thripidae</taxon>
        <taxon>Megalurothrips</taxon>
    </lineage>
</organism>
<evidence type="ECO:0000256" key="3">
    <source>
        <dbReference type="ARBA" id="ARBA00022475"/>
    </source>
</evidence>
<evidence type="ECO:0000256" key="4">
    <source>
        <dbReference type="ARBA" id="ARBA00022692"/>
    </source>
</evidence>
<keyword evidence="8" id="KW-0675">Receptor</keyword>
<evidence type="ECO:0000259" key="11">
    <source>
        <dbReference type="PROSITE" id="PS50262"/>
    </source>
</evidence>
<dbReference type="InterPro" id="IPR001681">
    <property type="entry name" value="Neurokn_rcpt"/>
</dbReference>
<evidence type="ECO:0000256" key="8">
    <source>
        <dbReference type="ARBA" id="ARBA00023170"/>
    </source>
</evidence>
<dbReference type="PROSITE" id="PS50262">
    <property type="entry name" value="G_PROTEIN_RECEP_F1_2"/>
    <property type="match status" value="1"/>
</dbReference>
<dbReference type="AlphaFoldDB" id="A0AAV7XTW5"/>
<evidence type="ECO:0000256" key="5">
    <source>
        <dbReference type="ARBA" id="ARBA00022989"/>
    </source>
</evidence>
<evidence type="ECO:0000256" key="1">
    <source>
        <dbReference type="ARBA" id="ARBA00004651"/>
    </source>
</evidence>
<comment type="caution">
    <text evidence="12">The sequence shown here is derived from an EMBL/GenBank/DDBJ whole genome shotgun (WGS) entry which is preliminary data.</text>
</comment>
<dbReference type="InterPro" id="IPR000276">
    <property type="entry name" value="GPCR_Rhodpsn"/>
</dbReference>
<keyword evidence="3" id="KW-1003">Cell membrane</keyword>
<feature type="domain" description="G-protein coupled receptors family 1 profile" evidence="11">
    <location>
        <begin position="1"/>
        <end position="177"/>
    </location>
</feature>
<keyword evidence="7 10" id="KW-0472">Membrane</keyword>
<comment type="similarity">
    <text evidence="2">Belongs to the G-protein coupled receptor 1 family.</text>
</comment>
<evidence type="ECO:0000256" key="7">
    <source>
        <dbReference type="ARBA" id="ARBA00023136"/>
    </source>
</evidence>
<dbReference type="SUPFAM" id="SSF81321">
    <property type="entry name" value="Family A G protein-coupled receptor-like"/>
    <property type="match status" value="1"/>
</dbReference>
<evidence type="ECO:0000256" key="10">
    <source>
        <dbReference type="SAM" id="Phobius"/>
    </source>
</evidence>
<comment type="subcellular location">
    <subcellularLocation>
        <location evidence="1">Cell membrane</location>
        <topology evidence="1">Multi-pass membrane protein</topology>
    </subcellularLocation>
</comment>
<dbReference type="PRINTS" id="PR00244">
    <property type="entry name" value="NEUROKININR"/>
</dbReference>
<keyword evidence="6" id="KW-0297">G-protein coupled receptor</keyword>
<feature type="transmembrane region" description="Helical" evidence="10">
    <location>
        <begin position="162"/>
        <end position="180"/>
    </location>
</feature>
<evidence type="ECO:0000256" key="9">
    <source>
        <dbReference type="ARBA" id="ARBA00023224"/>
    </source>
</evidence>
<dbReference type="GO" id="GO:0005886">
    <property type="term" value="C:plasma membrane"/>
    <property type="evidence" value="ECO:0007669"/>
    <property type="project" value="UniProtKB-SubCell"/>
</dbReference>
<dbReference type="PANTHER" id="PTHR46925:SF2">
    <property type="entry name" value="G-PROTEIN COUPLED RECEPTOR TKR-1-RELATED"/>
    <property type="match status" value="1"/>
</dbReference>
<reference evidence="12" key="1">
    <citation type="submission" date="2022-12" db="EMBL/GenBank/DDBJ databases">
        <title>Chromosome-level genome assembly of the bean flower thrips Megalurothrips usitatus.</title>
        <authorList>
            <person name="Ma L."/>
            <person name="Liu Q."/>
            <person name="Li H."/>
            <person name="Cai W."/>
        </authorList>
    </citation>
    <scope>NUCLEOTIDE SEQUENCE</scope>
    <source>
        <strain evidence="12">Cailab_2022a</strain>
    </source>
</reference>
<dbReference type="InterPro" id="IPR017452">
    <property type="entry name" value="GPCR_Rhodpsn_7TM"/>
</dbReference>
<evidence type="ECO:0000313" key="12">
    <source>
        <dbReference type="EMBL" id="KAJ1529634.1"/>
    </source>
</evidence>
<gene>
    <name evidence="12" type="ORF">ONE63_006398</name>
</gene>
<dbReference type="GO" id="GO:0004995">
    <property type="term" value="F:tachykinin receptor activity"/>
    <property type="evidence" value="ECO:0007669"/>
    <property type="project" value="InterPro"/>
</dbReference>
<evidence type="ECO:0000256" key="2">
    <source>
        <dbReference type="ARBA" id="ARBA00010663"/>
    </source>
</evidence>
<evidence type="ECO:0000313" key="13">
    <source>
        <dbReference type="Proteomes" id="UP001075354"/>
    </source>
</evidence>
<dbReference type="PANTHER" id="PTHR46925">
    <property type="entry name" value="G-PROTEIN COUPLED RECEPTOR TKR-1-RELATED"/>
    <property type="match status" value="1"/>
</dbReference>
<keyword evidence="9" id="KW-0807">Transducer</keyword>
<sequence length="263" mass="30233">MAIMYPLRRRLGKRTTLALAVGIWVVGSAMSSPMLFYQTTEVVDGDRVLCYAVWPDGMTTHSQQEYIYNVVFMVVTYFVPITLMGYAYLRVGIELWGSQSIGECTQRQLQNIQSKRRVVKMMIVVVTIFSVCWLPFHLYFIITSQMPEITNSAYVQEVYLGIYWLAMSNSMYNPIIYCYMNSRFRRGFQAFFWWCPCVRQPQAALSRSQAVTSRYSVSGSPDHHTRIVRNGSTLTQLTLTRADHFAGTGQVHPGPARWRQPPS</sequence>
<keyword evidence="13" id="KW-1185">Reference proteome</keyword>
<dbReference type="Proteomes" id="UP001075354">
    <property type="component" value="Chromosome 3"/>
</dbReference>
<feature type="transmembrane region" description="Helical" evidence="10">
    <location>
        <begin position="121"/>
        <end position="142"/>
    </location>
</feature>
<protein>
    <recommendedName>
        <fullName evidence="11">G-protein coupled receptors family 1 profile domain-containing protein</fullName>
    </recommendedName>
</protein>
<proteinExistence type="inferred from homology"/>
<dbReference type="Pfam" id="PF00001">
    <property type="entry name" value="7tm_1"/>
    <property type="match status" value="1"/>
</dbReference>
<name>A0AAV7XTW5_9NEOP</name>